<keyword evidence="1" id="KW-1185">Reference proteome</keyword>
<evidence type="ECO:0000313" key="1">
    <source>
        <dbReference type="Proteomes" id="UP000887566"/>
    </source>
</evidence>
<dbReference type="AlphaFoldDB" id="A0A914WIV8"/>
<dbReference type="Proteomes" id="UP000887566">
    <property type="component" value="Unplaced"/>
</dbReference>
<protein>
    <submittedName>
        <fullName evidence="2">Uncharacterized protein</fullName>
    </submittedName>
</protein>
<sequence length="136" mass="15310">MPSESRLDILGHADDSSYTIVTYRRTARKFVWDKTSVLVGGNGYTSHSTLCSDSRITYHAVLSYNSDDSSQELRWILEIFSPTTLERKYYSSDTTEDASANVVELVCIDSRTVVVFVAQSSVVTSELVIIKYMFTL</sequence>
<name>A0A914WIV8_9BILA</name>
<evidence type="ECO:0000313" key="2">
    <source>
        <dbReference type="WBParaSite" id="PSAMB.scaffold4386size14813.g24156.t1"/>
    </source>
</evidence>
<dbReference type="WBParaSite" id="PSAMB.scaffold4386size14813.g24156.t1">
    <property type="protein sequence ID" value="PSAMB.scaffold4386size14813.g24156.t1"/>
    <property type="gene ID" value="PSAMB.scaffold4386size14813.g24156"/>
</dbReference>
<reference evidence="2" key="1">
    <citation type="submission" date="2022-11" db="UniProtKB">
        <authorList>
            <consortium name="WormBaseParasite"/>
        </authorList>
    </citation>
    <scope>IDENTIFICATION</scope>
</reference>
<organism evidence="1 2">
    <name type="scientific">Plectus sambesii</name>
    <dbReference type="NCBI Taxonomy" id="2011161"/>
    <lineage>
        <taxon>Eukaryota</taxon>
        <taxon>Metazoa</taxon>
        <taxon>Ecdysozoa</taxon>
        <taxon>Nematoda</taxon>
        <taxon>Chromadorea</taxon>
        <taxon>Plectida</taxon>
        <taxon>Plectina</taxon>
        <taxon>Plectoidea</taxon>
        <taxon>Plectidae</taxon>
        <taxon>Plectus</taxon>
    </lineage>
</organism>
<proteinExistence type="predicted"/>
<accession>A0A914WIV8</accession>